<keyword evidence="1" id="KW-0472">Membrane</keyword>
<comment type="caution">
    <text evidence="2">The sequence shown here is derived from an EMBL/GenBank/DDBJ whole genome shotgun (WGS) entry which is preliminary data.</text>
</comment>
<evidence type="ECO:0000256" key="1">
    <source>
        <dbReference type="SAM" id="Phobius"/>
    </source>
</evidence>
<evidence type="ECO:0000313" key="2">
    <source>
        <dbReference type="EMBL" id="TKH08185.1"/>
    </source>
</evidence>
<protein>
    <submittedName>
        <fullName evidence="2">Uncharacterized protein</fullName>
    </submittedName>
</protein>
<keyword evidence="1" id="KW-1133">Transmembrane helix</keyword>
<sequence length="65" mass="6931">MEISGYILAAILGATIVIFIHRIVPLMLLSKMQIQNRGIKGLKHAPVASSVIGSRTSIIGTGLFN</sequence>
<accession>A0A9X9ER46</accession>
<gene>
    <name evidence="2" type="ORF">FC678_21060</name>
</gene>
<dbReference type="OrthoDB" id="7870017at2"/>
<dbReference type="EMBL" id="SZNT01000405">
    <property type="protein sequence ID" value="TKH08185.1"/>
    <property type="molecule type" value="Genomic_DNA"/>
</dbReference>
<dbReference type="Proteomes" id="UP000309170">
    <property type="component" value="Unassembled WGS sequence"/>
</dbReference>
<reference evidence="2 3" key="1">
    <citation type="journal article" date="2019" name="Environ. Microbiol.">
        <title>An active ?-lactamase is a part of an orchestrated cell wall stress resistance network of Bacillus subtilis and related rhizosphere species.</title>
        <authorList>
            <person name="Bucher T."/>
            <person name="Keren-Paz A."/>
            <person name="Hausser J."/>
            <person name="Olender T."/>
            <person name="Cytryn E."/>
            <person name="Kolodkin-Gal I."/>
        </authorList>
    </citation>
    <scope>NUCLEOTIDE SEQUENCE [LARGE SCALE GENOMIC DNA]</scope>
    <source>
        <strain evidence="2 3">I4</strain>
    </source>
</reference>
<proteinExistence type="predicted"/>
<name>A0A9X9ER46_9BACI</name>
<feature type="transmembrane region" description="Helical" evidence="1">
    <location>
        <begin position="6"/>
        <end position="29"/>
    </location>
</feature>
<dbReference type="AlphaFoldDB" id="A0A9X9ER46"/>
<keyword evidence="1" id="KW-0812">Transmembrane</keyword>
<evidence type="ECO:0000313" key="3">
    <source>
        <dbReference type="Proteomes" id="UP000309170"/>
    </source>
</evidence>
<organism evidence="2 3">
    <name type="scientific">Peribacillus simplex</name>
    <dbReference type="NCBI Taxonomy" id="1478"/>
    <lineage>
        <taxon>Bacteria</taxon>
        <taxon>Bacillati</taxon>
        <taxon>Bacillota</taxon>
        <taxon>Bacilli</taxon>
        <taxon>Bacillales</taxon>
        <taxon>Bacillaceae</taxon>
        <taxon>Peribacillus</taxon>
    </lineage>
</organism>